<dbReference type="Pfam" id="PF06839">
    <property type="entry name" value="Zn_ribbon_GRF"/>
    <property type="match status" value="1"/>
</dbReference>
<protein>
    <submittedName>
        <fullName evidence="7">Nei like DNA glycosylase 3</fullName>
    </submittedName>
</protein>
<evidence type="ECO:0000259" key="6">
    <source>
        <dbReference type="PROSITE" id="PS51999"/>
    </source>
</evidence>
<keyword evidence="2 4" id="KW-0863">Zinc-finger</keyword>
<sequence length="116" mass="13144">MIGGSAWAVVWVIPLTSCRSHLVTCPCSTPEAKMADDIPVLSTGPPRCSKHSRLCSLRVVRKDGENKGRHFYTCPLPRETRCDYFQVRIRLQGLISKKCLFLQPPFPSHLWTDISF</sequence>
<evidence type="ECO:0000256" key="4">
    <source>
        <dbReference type="PROSITE-ProRule" id="PRU01343"/>
    </source>
</evidence>
<keyword evidence="3" id="KW-0862">Zinc</keyword>
<accession>A0A6G1R393</accession>
<proteinExistence type="predicted"/>
<feature type="chain" id="PRO_5026138297" evidence="5">
    <location>
        <begin position="21"/>
        <end position="116"/>
    </location>
</feature>
<dbReference type="AlphaFoldDB" id="A0A6G1R393"/>
<dbReference type="InterPro" id="IPR010666">
    <property type="entry name" value="Znf_GRF"/>
</dbReference>
<feature type="domain" description="GRF-type" evidence="6">
    <location>
        <begin position="48"/>
        <end position="91"/>
    </location>
</feature>
<name>A0A6G1R393_9GRUI</name>
<evidence type="ECO:0000256" key="5">
    <source>
        <dbReference type="SAM" id="SignalP"/>
    </source>
</evidence>
<dbReference type="GO" id="GO:0008270">
    <property type="term" value="F:zinc ion binding"/>
    <property type="evidence" value="ECO:0007669"/>
    <property type="project" value="UniProtKB-KW"/>
</dbReference>
<keyword evidence="5" id="KW-0732">Signal</keyword>
<reference evidence="7" key="2">
    <citation type="submission" date="2020-03" db="EMBL/GenBank/DDBJ databases">
        <authorList>
            <consortium name="Environmental Genome Science Research Promotion Project"/>
            <person name="Nakajima N."/>
            <person name="Onuma M."/>
            <person name="Endoh D."/>
        </authorList>
    </citation>
    <scope>NUCLEOTIDE SEQUENCE</scope>
</reference>
<feature type="signal peptide" evidence="5">
    <location>
        <begin position="1"/>
        <end position="20"/>
    </location>
</feature>
<evidence type="ECO:0000256" key="2">
    <source>
        <dbReference type="ARBA" id="ARBA00022771"/>
    </source>
</evidence>
<reference evidence="7" key="1">
    <citation type="submission" date="2020-03" db="EMBL/GenBank/DDBJ databases">
        <title>Okinawa Rail whole genome shotgun sequence.</title>
        <authorList>
            <person name="Nakajima N."/>
            <person name="Onuma M."/>
            <person name="Endoh D."/>
        </authorList>
    </citation>
    <scope>NUCLEOTIDE SEQUENCE</scope>
</reference>
<dbReference type="EMBL" id="ICPP01000605">
    <property type="protein sequence ID" value="LAC33249.1"/>
    <property type="molecule type" value="Transcribed_RNA"/>
</dbReference>
<evidence type="ECO:0000313" key="7">
    <source>
        <dbReference type="EMBL" id="LAC33249.1"/>
    </source>
</evidence>
<organism evidence="7">
    <name type="scientific">Hypotaenidia okinawae</name>
    <dbReference type="NCBI Taxonomy" id="2861861"/>
    <lineage>
        <taxon>Eukaryota</taxon>
        <taxon>Metazoa</taxon>
        <taxon>Chordata</taxon>
        <taxon>Craniata</taxon>
        <taxon>Vertebrata</taxon>
        <taxon>Euteleostomi</taxon>
        <taxon>Archelosauria</taxon>
        <taxon>Archosauria</taxon>
        <taxon>Dinosauria</taxon>
        <taxon>Saurischia</taxon>
        <taxon>Theropoda</taxon>
        <taxon>Coelurosauria</taxon>
        <taxon>Aves</taxon>
        <taxon>Neognathae</taxon>
        <taxon>Neoaves</taxon>
        <taxon>Gruiformes</taxon>
        <taxon>Rallidae</taxon>
        <taxon>Hypotaenidia</taxon>
    </lineage>
</organism>
<evidence type="ECO:0000256" key="1">
    <source>
        <dbReference type="ARBA" id="ARBA00022723"/>
    </source>
</evidence>
<dbReference type="PROSITE" id="PS51999">
    <property type="entry name" value="ZF_GRF"/>
    <property type="match status" value="1"/>
</dbReference>
<keyword evidence="1" id="KW-0479">Metal-binding</keyword>
<evidence type="ECO:0000256" key="3">
    <source>
        <dbReference type="ARBA" id="ARBA00022833"/>
    </source>
</evidence>